<dbReference type="EMBL" id="JABFUD020000011">
    <property type="protein sequence ID" value="KAI5073539.1"/>
    <property type="molecule type" value="Genomic_DNA"/>
</dbReference>
<name>A0A9D4ZFI2_ADICA</name>
<feature type="region of interest" description="Disordered" evidence="1">
    <location>
        <begin position="52"/>
        <end position="84"/>
    </location>
</feature>
<dbReference type="InterPro" id="IPR055241">
    <property type="entry name" value="Armadillo_rpt_dom"/>
</dbReference>
<organism evidence="4 5">
    <name type="scientific">Adiantum capillus-veneris</name>
    <name type="common">Maidenhair fern</name>
    <dbReference type="NCBI Taxonomy" id="13818"/>
    <lineage>
        <taxon>Eukaryota</taxon>
        <taxon>Viridiplantae</taxon>
        <taxon>Streptophyta</taxon>
        <taxon>Embryophyta</taxon>
        <taxon>Tracheophyta</taxon>
        <taxon>Polypodiopsida</taxon>
        <taxon>Polypodiidae</taxon>
        <taxon>Polypodiales</taxon>
        <taxon>Pteridineae</taxon>
        <taxon>Pteridaceae</taxon>
        <taxon>Vittarioideae</taxon>
        <taxon>Adiantum</taxon>
    </lineage>
</organism>
<dbReference type="GO" id="GO:0009941">
    <property type="term" value="C:chloroplast envelope"/>
    <property type="evidence" value="ECO:0007669"/>
    <property type="project" value="TreeGrafter"/>
</dbReference>
<dbReference type="Pfam" id="PF22915">
    <property type="entry name" value="ARMH5"/>
    <property type="match status" value="1"/>
</dbReference>
<accession>A0A9D4ZFI2</accession>
<evidence type="ECO:0000256" key="1">
    <source>
        <dbReference type="SAM" id="MobiDB-lite"/>
    </source>
</evidence>
<comment type="caution">
    <text evidence="4">The sequence shown here is derived from an EMBL/GenBank/DDBJ whole genome shotgun (WGS) entry which is preliminary data.</text>
</comment>
<keyword evidence="2" id="KW-1133">Transmembrane helix</keyword>
<dbReference type="PANTHER" id="PTHR36793">
    <property type="entry name" value="RIBOSOMAL RNA SMALL SUBUNIT METHYLTRANSFERASE J"/>
    <property type="match status" value="1"/>
</dbReference>
<keyword evidence="2" id="KW-0812">Transmembrane</keyword>
<protein>
    <recommendedName>
        <fullName evidence="3">Armadillo-like repeats domain-containing protein</fullName>
    </recommendedName>
</protein>
<feature type="domain" description="Armadillo-like repeats" evidence="3">
    <location>
        <begin position="190"/>
        <end position="281"/>
    </location>
</feature>
<dbReference type="AlphaFoldDB" id="A0A9D4ZFI2"/>
<proteinExistence type="predicted"/>
<dbReference type="GO" id="GO:0009535">
    <property type="term" value="C:chloroplast thylakoid membrane"/>
    <property type="evidence" value="ECO:0007669"/>
    <property type="project" value="TreeGrafter"/>
</dbReference>
<evidence type="ECO:0000313" key="4">
    <source>
        <dbReference type="EMBL" id="KAI5073539.1"/>
    </source>
</evidence>
<dbReference type="PANTHER" id="PTHR36793:SF1">
    <property type="entry name" value="RIBOSOMAL RNA SMALL SUBUNIT METHYLTRANSFERASE J"/>
    <property type="match status" value="1"/>
</dbReference>
<keyword evidence="5" id="KW-1185">Reference proteome</keyword>
<dbReference type="OrthoDB" id="1716611at2759"/>
<sequence>MDSLCFQVSHPLQARSPPLNQSLFFAPPISPLSSSSSFLFIKSPKYYTLTARAKRDNSKQEAAPTAAADKGKSPATAKEEDEEYEEVEIPWLQEKAETLYENVGVAVNAIPGPRVGSTSLPWLLAAPIGYLGITFVIAVVKTVLKYSSPKAKRRRRVDQNLFLCTSIDEVFASSRSDLDSKELNSLKSKTGFTTHEILRKYIRYALNEKPFDPDLVANLIHLRKISELDNSEIVDVLSDVSQRIVKEKGPVLMDTRGMTEKGVKKKAAVQALFSKLLYLSELDEFCQVTSGGSLRVKEIFGVTDSDADSIRIETLSEVGDVESLEKMVPPDDTTHD</sequence>
<keyword evidence="2" id="KW-0472">Membrane</keyword>
<dbReference type="Proteomes" id="UP000886520">
    <property type="component" value="Chromosome 11"/>
</dbReference>
<reference evidence="4" key="1">
    <citation type="submission" date="2021-01" db="EMBL/GenBank/DDBJ databases">
        <title>Adiantum capillus-veneris genome.</title>
        <authorList>
            <person name="Fang Y."/>
            <person name="Liao Q."/>
        </authorList>
    </citation>
    <scope>NUCLEOTIDE SEQUENCE</scope>
    <source>
        <strain evidence="4">H3</strain>
        <tissue evidence="4">Leaf</tissue>
    </source>
</reference>
<gene>
    <name evidence="4" type="ORF">GOP47_0011552</name>
</gene>
<evidence type="ECO:0000256" key="2">
    <source>
        <dbReference type="SAM" id="Phobius"/>
    </source>
</evidence>
<feature type="transmembrane region" description="Helical" evidence="2">
    <location>
        <begin position="122"/>
        <end position="144"/>
    </location>
</feature>
<evidence type="ECO:0000259" key="3">
    <source>
        <dbReference type="Pfam" id="PF22915"/>
    </source>
</evidence>
<evidence type="ECO:0000313" key="5">
    <source>
        <dbReference type="Proteomes" id="UP000886520"/>
    </source>
</evidence>